<keyword evidence="3" id="KW-1185">Reference proteome</keyword>
<accession>A0ABD0LQ05</accession>
<protein>
    <recommendedName>
        <fullName evidence="4">Secreted protein</fullName>
    </recommendedName>
</protein>
<feature type="chain" id="PRO_5044865108" description="Secreted protein" evidence="1">
    <location>
        <begin position="18"/>
        <end position="118"/>
    </location>
</feature>
<evidence type="ECO:0000313" key="2">
    <source>
        <dbReference type="EMBL" id="KAK7501093.1"/>
    </source>
</evidence>
<evidence type="ECO:0000313" key="3">
    <source>
        <dbReference type="Proteomes" id="UP001519460"/>
    </source>
</evidence>
<keyword evidence="1" id="KW-0732">Signal</keyword>
<dbReference type="Proteomes" id="UP001519460">
    <property type="component" value="Unassembled WGS sequence"/>
</dbReference>
<evidence type="ECO:0000256" key="1">
    <source>
        <dbReference type="SAM" id="SignalP"/>
    </source>
</evidence>
<feature type="signal peptide" evidence="1">
    <location>
        <begin position="1"/>
        <end position="17"/>
    </location>
</feature>
<reference evidence="2 3" key="1">
    <citation type="journal article" date="2023" name="Sci. Data">
        <title>Genome assembly of the Korean intertidal mud-creeper Batillaria attramentaria.</title>
        <authorList>
            <person name="Patra A.K."/>
            <person name="Ho P.T."/>
            <person name="Jun S."/>
            <person name="Lee S.J."/>
            <person name="Kim Y."/>
            <person name="Won Y.J."/>
        </authorList>
    </citation>
    <scope>NUCLEOTIDE SEQUENCE [LARGE SCALE GENOMIC DNA]</scope>
    <source>
        <strain evidence="2">Wonlab-2016</strain>
    </source>
</reference>
<name>A0ABD0LQ05_9CAEN</name>
<evidence type="ECO:0008006" key="4">
    <source>
        <dbReference type="Google" id="ProtNLM"/>
    </source>
</evidence>
<dbReference type="EMBL" id="JACVVK020000033">
    <property type="protein sequence ID" value="KAK7501093.1"/>
    <property type="molecule type" value="Genomic_DNA"/>
</dbReference>
<dbReference type="AlphaFoldDB" id="A0ABD0LQ05"/>
<comment type="caution">
    <text evidence="2">The sequence shown here is derived from an EMBL/GenBank/DDBJ whole genome shotgun (WGS) entry which is preliminary data.</text>
</comment>
<gene>
    <name evidence="2" type="ORF">BaRGS_00007578</name>
</gene>
<proteinExistence type="predicted"/>
<sequence length="118" mass="13413">MTTIAVLLPKLVLPLFAQHSFLICSKTVPLIENTVYETEPPRGISSCKYGRLRQSARRRPREEIDRRYWARLYNPRFLSYPQQSLASLHADPSCSRDKGGTKLLFTAQGALDVFTTAN</sequence>
<organism evidence="2 3">
    <name type="scientific">Batillaria attramentaria</name>
    <dbReference type="NCBI Taxonomy" id="370345"/>
    <lineage>
        <taxon>Eukaryota</taxon>
        <taxon>Metazoa</taxon>
        <taxon>Spiralia</taxon>
        <taxon>Lophotrochozoa</taxon>
        <taxon>Mollusca</taxon>
        <taxon>Gastropoda</taxon>
        <taxon>Caenogastropoda</taxon>
        <taxon>Sorbeoconcha</taxon>
        <taxon>Cerithioidea</taxon>
        <taxon>Batillariidae</taxon>
        <taxon>Batillaria</taxon>
    </lineage>
</organism>